<name>A0A7R8MJT7_9CAUD</name>
<sequence length="142" mass="15899">MADINITVSGLPNKGKSVIVAEIVTHLRSLGVNVTFQDFEGEECIQGLLDAPDLRDLCLGKLIQRGAKIHTREQHIYRGQESIPIGSADWHWVPVPPAENSMMYLNSGYVITHKKDGSRYRSSRPVDGLLRDDPFADLRRFA</sequence>
<organism evidence="1 2">
    <name type="scientific">Klebsiella phage vB_KvM-Eowyn</name>
    <dbReference type="NCBI Taxonomy" id="2762819"/>
    <lineage>
        <taxon>Viruses</taxon>
        <taxon>Duplodnaviria</taxon>
        <taxon>Heunggongvirae</taxon>
        <taxon>Uroviricota</taxon>
        <taxon>Caudoviricetes</taxon>
        <taxon>Chimalliviridae</taxon>
        <taxon>Eowynvirus</taxon>
        <taxon>Eowynvirus eowyn</taxon>
    </lineage>
</organism>
<gene>
    <name evidence="1" type="ORF">LLCLJKAH_00334</name>
</gene>
<evidence type="ECO:0000313" key="2">
    <source>
        <dbReference type="Proteomes" id="UP000596247"/>
    </source>
</evidence>
<dbReference type="EMBL" id="LR881104">
    <property type="protein sequence ID" value="CAD5236323.1"/>
    <property type="molecule type" value="Genomic_DNA"/>
</dbReference>
<accession>A0A7R8MJT7</accession>
<proteinExistence type="predicted"/>
<reference evidence="1 2" key="1">
    <citation type="submission" date="2020-09" db="EMBL/GenBank/DDBJ databases">
        <authorList>
            <person name="Jameson E."/>
        </authorList>
    </citation>
    <scope>NUCLEOTIDE SEQUENCE [LARGE SCALE GENOMIC DNA]</scope>
</reference>
<dbReference type="Proteomes" id="UP000596247">
    <property type="component" value="Chromosome"/>
</dbReference>
<protein>
    <submittedName>
        <fullName evidence="1">Uncharacterized protein</fullName>
    </submittedName>
</protein>
<evidence type="ECO:0000313" key="1">
    <source>
        <dbReference type="EMBL" id="CAD5236323.1"/>
    </source>
</evidence>
<keyword evidence="2" id="KW-1185">Reference proteome</keyword>